<dbReference type="InterPro" id="IPR015425">
    <property type="entry name" value="FH2_Formin"/>
</dbReference>
<protein>
    <submittedName>
        <fullName evidence="4">Formin-2-like</fullName>
    </submittedName>
</protein>
<dbReference type="InterPro" id="IPR001265">
    <property type="entry name" value="Formin_Cappuccino_subfam"/>
</dbReference>
<dbReference type="RefSeq" id="XP_014673617.1">
    <property type="nucleotide sequence ID" value="XM_014818131.1"/>
</dbReference>
<evidence type="ECO:0000313" key="4">
    <source>
        <dbReference type="RefSeq" id="XP_014673617.1"/>
    </source>
</evidence>
<dbReference type="GeneID" id="106813886"/>
<accession>A0ABM1EN46</accession>
<name>A0ABM1EN46_PRICU</name>
<proteinExistence type="inferred from homology"/>
<dbReference type="PANTHER" id="PTHR45920">
    <property type="entry name" value="FORMIN HOMOLOGY 2 DOMAIN CONTAINING, ISOFORM I"/>
    <property type="match status" value="1"/>
</dbReference>
<evidence type="ECO:0000256" key="1">
    <source>
        <dbReference type="ARBA" id="ARBA00005271"/>
    </source>
</evidence>
<evidence type="ECO:0000313" key="3">
    <source>
        <dbReference type="Proteomes" id="UP000695022"/>
    </source>
</evidence>
<dbReference type="PROSITE" id="PS51444">
    <property type="entry name" value="FH2"/>
    <property type="match status" value="1"/>
</dbReference>
<gene>
    <name evidence="4" type="primary">LOC106813886</name>
</gene>
<reference evidence="4" key="1">
    <citation type="submission" date="2025-08" db="UniProtKB">
        <authorList>
            <consortium name="RefSeq"/>
        </authorList>
    </citation>
    <scope>IDENTIFICATION</scope>
</reference>
<feature type="domain" description="FH2" evidence="2">
    <location>
        <begin position="13"/>
        <end position="430"/>
    </location>
</feature>
<evidence type="ECO:0000259" key="2">
    <source>
        <dbReference type="PROSITE" id="PS51444"/>
    </source>
</evidence>
<dbReference type="SMART" id="SM00498">
    <property type="entry name" value="FH2"/>
    <property type="match status" value="1"/>
</dbReference>
<dbReference type="PRINTS" id="PR00828">
    <property type="entry name" value="FORMIN"/>
</dbReference>
<dbReference type="Proteomes" id="UP000695022">
    <property type="component" value="Unplaced"/>
</dbReference>
<dbReference type="Pfam" id="PF02181">
    <property type="entry name" value="FH2"/>
    <property type="match status" value="1"/>
</dbReference>
<sequence length="457" mass="52636">MSSGAPVMQRGPRKSLKVPKAEMKPLFWNRIQLHDLHKIMPELPEGTKTLWEELEEPQIDVDEFEVLFSKKQMQPKKKKTAESNKKQVKKVIKILDQKRSQGLGIVLSSLHIEISDVESTLLNVDTTLLDYDRLQKVYENRPEAEELKAITDAVEKNKDEQTALDKPEQFLYDLAKIPNYLERIHCIIYQSSFMETISALESKLSNFRLTCQVLLTGRGVQRMMSLILAIGNYMNGGSRTRGQADGFNIEILPKLRDVKSQDNSSSLLNYVVRCYLTLYEPNGDVEGAKFPLPEPLDVSQAALVNFDDVSNELKKIRKELDACEKQAARVVEGSTEETRQPFQDVMEKFFQKANLDHKDQKESFEECQSKFADVCMFFSWKPRTGKDPTAKDFFSQWQGFVRDFKDVWKKEQQRIAKKRVDEAKQLLKQKRALIQKPPTQKARADGLKARLARKGKI</sequence>
<dbReference type="SUPFAM" id="SSF101447">
    <property type="entry name" value="Formin homology 2 domain (FH2 domain)"/>
    <property type="match status" value="1"/>
</dbReference>
<comment type="similarity">
    <text evidence="1">Belongs to the formin homology family. Cappuccino subfamily.</text>
</comment>
<dbReference type="Gene3D" id="1.20.58.2220">
    <property type="entry name" value="Formin, FH2 domain"/>
    <property type="match status" value="1"/>
</dbReference>
<organism evidence="3 4">
    <name type="scientific">Priapulus caudatus</name>
    <name type="common">Priapulid worm</name>
    <dbReference type="NCBI Taxonomy" id="37621"/>
    <lineage>
        <taxon>Eukaryota</taxon>
        <taxon>Metazoa</taxon>
        <taxon>Ecdysozoa</taxon>
        <taxon>Scalidophora</taxon>
        <taxon>Priapulida</taxon>
        <taxon>Priapulimorpha</taxon>
        <taxon>Priapulimorphida</taxon>
        <taxon>Priapulidae</taxon>
        <taxon>Priapulus</taxon>
    </lineage>
</organism>
<dbReference type="PANTHER" id="PTHR45920:SF7">
    <property type="entry name" value="FORMIN-G"/>
    <property type="match status" value="1"/>
</dbReference>
<dbReference type="InterPro" id="IPR042201">
    <property type="entry name" value="FH2_Formin_sf"/>
</dbReference>
<keyword evidence="3" id="KW-1185">Reference proteome</keyword>